<dbReference type="SUPFAM" id="SSF53335">
    <property type="entry name" value="S-adenosyl-L-methionine-dependent methyltransferases"/>
    <property type="match status" value="1"/>
</dbReference>
<dbReference type="PANTHER" id="PTHR43591:SF110">
    <property type="entry name" value="RHODANESE DOMAIN-CONTAINING PROTEIN"/>
    <property type="match status" value="1"/>
</dbReference>
<feature type="domain" description="Methyltransferase" evidence="2">
    <location>
        <begin position="46"/>
        <end position="145"/>
    </location>
</feature>
<gene>
    <name evidence="3" type="ORF">SUNI508_06514</name>
</gene>
<sequence length="254" mass="28289">MTVHERVKEEYNTNALAYNKFDSIPYGKLESQLFGVALGDATGSTILDLGGGTGLKARQALGAGATSVDVVDISSEMLTVGRDVEDKLGRKQIRWFEADVSKPLDHLNLGQYDIVTANWLLDHAENQEALEGMWRNIVGHLKPGGRFIGVRSGDPWAPCLATNKYGVVYKDIEKIPGGVKLRYVAYVDPPLDIEATLMEDSYSGSTKMHDRFGLEDIQTEPYENIPCLREDPEYWKLFLDHPSVMVVKARKKVT</sequence>
<dbReference type="Proteomes" id="UP001408356">
    <property type="component" value="Unassembled WGS sequence"/>
</dbReference>
<evidence type="ECO:0000256" key="1">
    <source>
        <dbReference type="ARBA" id="ARBA00038158"/>
    </source>
</evidence>
<dbReference type="Gene3D" id="3.40.50.150">
    <property type="entry name" value="Vaccinia Virus protein VP39"/>
    <property type="match status" value="1"/>
</dbReference>
<dbReference type="EMBL" id="JARVKF010000246">
    <property type="protein sequence ID" value="KAK9420245.1"/>
    <property type="molecule type" value="Genomic_DNA"/>
</dbReference>
<keyword evidence="4" id="KW-1185">Reference proteome</keyword>
<proteinExistence type="inferred from homology"/>
<accession>A0ABR2UZX1</accession>
<keyword evidence="3" id="KW-0489">Methyltransferase</keyword>
<evidence type="ECO:0000259" key="2">
    <source>
        <dbReference type="Pfam" id="PF13649"/>
    </source>
</evidence>
<dbReference type="InterPro" id="IPR041698">
    <property type="entry name" value="Methyltransf_25"/>
</dbReference>
<organism evidence="3 4">
    <name type="scientific">Seiridium unicorne</name>
    <dbReference type="NCBI Taxonomy" id="138068"/>
    <lineage>
        <taxon>Eukaryota</taxon>
        <taxon>Fungi</taxon>
        <taxon>Dikarya</taxon>
        <taxon>Ascomycota</taxon>
        <taxon>Pezizomycotina</taxon>
        <taxon>Sordariomycetes</taxon>
        <taxon>Xylariomycetidae</taxon>
        <taxon>Amphisphaeriales</taxon>
        <taxon>Sporocadaceae</taxon>
        <taxon>Seiridium</taxon>
    </lineage>
</organism>
<name>A0ABR2UZX1_9PEZI</name>
<dbReference type="Pfam" id="PF13649">
    <property type="entry name" value="Methyltransf_25"/>
    <property type="match status" value="1"/>
</dbReference>
<comment type="similarity">
    <text evidence="1">Belongs to the methyltransferase superfamily. LaeA methyltransferase family.</text>
</comment>
<dbReference type="GO" id="GO:0008168">
    <property type="term" value="F:methyltransferase activity"/>
    <property type="evidence" value="ECO:0007669"/>
    <property type="project" value="UniProtKB-KW"/>
</dbReference>
<evidence type="ECO:0000313" key="4">
    <source>
        <dbReference type="Proteomes" id="UP001408356"/>
    </source>
</evidence>
<dbReference type="GO" id="GO:0032259">
    <property type="term" value="P:methylation"/>
    <property type="evidence" value="ECO:0007669"/>
    <property type="project" value="UniProtKB-KW"/>
</dbReference>
<reference evidence="3 4" key="1">
    <citation type="journal article" date="2024" name="J. Plant Pathol.">
        <title>Sequence and assembly of the genome of Seiridium unicorne, isolate CBS 538.82, causal agent of cypress canker disease.</title>
        <authorList>
            <person name="Scali E."/>
            <person name="Rocca G.D."/>
            <person name="Danti R."/>
            <person name="Garbelotto M."/>
            <person name="Barberini S."/>
            <person name="Baroncelli R."/>
            <person name="Emiliani G."/>
        </authorList>
    </citation>
    <scope>NUCLEOTIDE SEQUENCE [LARGE SCALE GENOMIC DNA]</scope>
    <source>
        <strain evidence="3 4">BM-138-508</strain>
    </source>
</reference>
<dbReference type="PANTHER" id="PTHR43591">
    <property type="entry name" value="METHYLTRANSFERASE"/>
    <property type="match status" value="1"/>
</dbReference>
<dbReference type="InterPro" id="IPR029063">
    <property type="entry name" value="SAM-dependent_MTases_sf"/>
</dbReference>
<dbReference type="CDD" id="cd02440">
    <property type="entry name" value="AdoMet_MTases"/>
    <property type="match status" value="1"/>
</dbReference>
<evidence type="ECO:0000313" key="3">
    <source>
        <dbReference type="EMBL" id="KAK9420245.1"/>
    </source>
</evidence>
<protein>
    <submittedName>
        <fullName evidence="3">Methyltransferase domain-containing protein</fullName>
    </submittedName>
</protein>
<comment type="caution">
    <text evidence="3">The sequence shown here is derived from an EMBL/GenBank/DDBJ whole genome shotgun (WGS) entry which is preliminary data.</text>
</comment>
<keyword evidence="3" id="KW-0808">Transferase</keyword>